<evidence type="ECO:0000256" key="1">
    <source>
        <dbReference type="SAM" id="Phobius"/>
    </source>
</evidence>
<dbReference type="Proteomes" id="UP000198282">
    <property type="component" value="Unassembled WGS sequence"/>
</dbReference>
<feature type="transmembrane region" description="Helical" evidence="1">
    <location>
        <begin position="124"/>
        <end position="140"/>
    </location>
</feature>
<name>A0A239PBG4_9ACTN</name>
<sequence length="174" mass="20669">MNSYERRCRLLTRAYPPRFRESRGEELLSTLLDLQEPGQIRPSLRESLDVIRGGLAARLQDRPPFWRWLLYRTFFVRLPLKYRMWARDDIQGRFYIFRRYFGPLGTIAYAAGLFIVIFFDEEPFRALGITLGLGVGYLIRRIGAQRVRRRELARYDLDPNGSPIRPRPSEDRSR</sequence>
<keyword evidence="3" id="KW-1185">Reference proteome</keyword>
<evidence type="ECO:0000313" key="3">
    <source>
        <dbReference type="Proteomes" id="UP000198282"/>
    </source>
</evidence>
<accession>A0A239PBG4</accession>
<dbReference type="OrthoDB" id="3528350at2"/>
<evidence type="ECO:0000313" key="2">
    <source>
        <dbReference type="EMBL" id="SNT64223.1"/>
    </source>
</evidence>
<proteinExistence type="predicted"/>
<keyword evidence="1" id="KW-1133">Transmembrane helix</keyword>
<keyword evidence="1" id="KW-0812">Transmembrane</keyword>
<dbReference type="RefSeq" id="WP_089213759.1">
    <property type="nucleotide sequence ID" value="NZ_FZOD01000113.1"/>
</dbReference>
<dbReference type="AlphaFoldDB" id="A0A239PBG4"/>
<reference evidence="2 3" key="1">
    <citation type="submission" date="2017-06" db="EMBL/GenBank/DDBJ databases">
        <authorList>
            <person name="Kim H.J."/>
            <person name="Triplett B.A."/>
        </authorList>
    </citation>
    <scope>NUCLEOTIDE SEQUENCE [LARGE SCALE GENOMIC DNA]</scope>
    <source>
        <strain evidence="2 3">CGMCC 4.2132</strain>
    </source>
</reference>
<organism evidence="2 3">
    <name type="scientific">Streptosporangium subroseum</name>
    <dbReference type="NCBI Taxonomy" id="106412"/>
    <lineage>
        <taxon>Bacteria</taxon>
        <taxon>Bacillati</taxon>
        <taxon>Actinomycetota</taxon>
        <taxon>Actinomycetes</taxon>
        <taxon>Streptosporangiales</taxon>
        <taxon>Streptosporangiaceae</taxon>
        <taxon>Streptosporangium</taxon>
    </lineage>
</organism>
<keyword evidence="1" id="KW-0472">Membrane</keyword>
<protein>
    <submittedName>
        <fullName evidence="2">Uncharacterized protein</fullName>
    </submittedName>
</protein>
<dbReference type="EMBL" id="FZOD01000113">
    <property type="protein sequence ID" value="SNT64223.1"/>
    <property type="molecule type" value="Genomic_DNA"/>
</dbReference>
<gene>
    <name evidence="2" type="ORF">SAMN05216276_111312</name>
</gene>
<feature type="transmembrane region" description="Helical" evidence="1">
    <location>
        <begin position="100"/>
        <end position="118"/>
    </location>
</feature>